<dbReference type="InterPro" id="IPR003599">
    <property type="entry name" value="Ig_sub"/>
</dbReference>
<dbReference type="Proteomes" id="UP000683360">
    <property type="component" value="Unassembled WGS sequence"/>
</dbReference>
<gene>
    <name evidence="8" type="ORF">MEDL_66268</name>
</gene>
<reference evidence="8" key="1">
    <citation type="submission" date="2021-03" db="EMBL/GenBank/DDBJ databases">
        <authorList>
            <person name="Bekaert M."/>
        </authorList>
    </citation>
    <scope>NUCLEOTIDE SEQUENCE</scope>
</reference>
<dbReference type="AlphaFoldDB" id="A0A8S3VDT5"/>
<evidence type="ECO:0000256" key="4">
    <source>
        <dbReference type="ARBA" id="ARBA00023180"/>
    </source>
</evidence>
<dbReference type="InterPro" id="IPR036179">
    <property type="entry name" value="Ig-like_dom_sf"/>
</dbReference>
<dbReference type="SUPFAM" id="SSF48726">
    <property type="entry name" value="Immunoglobulin"/>
    <property type="match status" value="2"/>
</dbReference>
<organism evidence="8 9">
    <name type="scientific">Mytilus edulis</name>
    <name type="common">Blue mussel</name>
    <dbReference type="NCBI Taxonomy" id="6550"/>
    <lineage>
        <taxon>Eukaryota</taxon>
        <taxon>Metazoa</taxon>
        <taxon>Spiralia</taxon>
        <taxon>Lophotrochozoa</taxon>
        <taxon>Mollusca</taxon>
        <taxon>Bivalvia</taxon>
        <taxon>Autobranchia</taxon>
        <taxon>Pteriomorphia</taxon>
        <taxon>Mytilida</taxon>
        <taxon>Mytiloidea</taxon>
        <taxon>Mytilidae</taxon>
        <taxon>Mytilinae</taxon>
        <taxon>Mytilus</taxon>
    </lineage>
</organism>
<keyword evidence="4" id="KW-0325">Glycoprotein</keyword>
<sequence length="574" mass="64962">MRSKQTLNIQKNDENAKDDTQCLQENITSNINKSELLYVTRSSNLTIRCPFKSTNASLLWNGPPNLTSYSDNSVVNPAVKDVGIITGREHGEYNLIIYGFVESNEGAYQCSTLNDGQPVLRAFNVKLQIRKPVLSMSISPSKPVIEGSNISVECKATSFPSPYLLTLDGPGGNVLEFNNISDDKMMLRWTKSDIRSNAIGNYTCTAENHFAKGSATVWLNILYPPKVTINGRNYSETESARRLKCIAEGNPDSYKYKQWEHLYNGQHIRYINGLRNGPPLFLRQNLQSHYGKHGDSINIQFYIYSKPEVINVLTTSEKEHVNIEYETEKATRYRYFSQPECSVIGWCYCPEVPSIIGVLPGIKSVNIDWSGGFNGGSQQTFIIQYKQESQVEWFDHINKTDTHETSYTAVIDNLLPNKVYDVRMYAVNSMNRSQFSNVFTVTTRVNVAFNNMYGVNENRQPTVHGATSASVVYSNLSRNENGEALRSDQLPCRPSTSHVMPLNQQLVKHNPLELNYIEIDLDPVPQHRQFYIHGNDNRTEYSEIEIGVIGDPLQFCESETDDENDTIDCVTINP</sequence>
<dbReference type="GO" id="GO:0098609">
    <property type="term" value="P:cell-cell adhesion"/>
    <property type="evidence" value="ECO:0007669"/>
    <property type="project" value="TreeGrafter"/>
</dbReference>
<keyword evidence="9" id="KW-1185">Reference proteome</keyword>
<accession>A0A8S3VDT5</accession>
<dbReference type="CDD" id="cd00063">
    <property type="entry name" value="FN3"/>
    <property type="match status" value="1"/>
</dbReference>
<comment type="caution">
    <text evidence="8">The sequence shown here is derived from an EMBL/GenBank/DDBJ whole genome shotgun (WGS) entry which is preliminary data.</text>
</comment>
<dbReference type="InterPro" id="IPR003961">
    <property type="entry name" value="FN3_dom"/>
</dbReference>
<dbReference type="Gene3D" id="2.60.40.10">
    <property type="entry name" value="Immunoglobulins"/>
    <property type="match status" value="3"/>
</dbReference>
<dbReference type="PROSITE" id="PS50853">
    <property type="entry name" value="FN3"/>
    <property type="match status" value="1"/>
</dbReference>
<dbReference type="PANTHER" id="PTHR11640">
    <property type="entry name" value="NEPHRIN"/>
    <property type="match status" value="1"/>
</dbReference>
<evidence type="ECO:0000259" key="6">
    <source>
        <dbReference type="PROSITE" id="PS50835"/>
    </source>
</evidence>
<dbReference type="GO" id="GO:0005911">
    <property type="term" value="C:cell-cell junction"/>
    <property type="evidence" value="ECO:0007669"/>
    <property type="project" value="TreeGrafter"/>
</dbReference>
<keyword evidence="3" id="KW-1015">Disulfide bond</keyword>
<keyword evidence="2" id="KW-0472">Membrane</keyword>
<evidence type="ECO:0000259" key="7">
    <source>
        <dbReference type="PROSITE" id="PS50853"/>
    </source>
</evidence>
<dbReference type="GO" id="GO:0005886">
    <property type="term" value="C:plasma membrane"/>
    <property type="evidence" value="ECO:0007669"/>
    <property type="project" value="TreeGrafter"/>
</dbReference>
<dbReference type="InterPro" id="IPR051275">
    <property type="entry name" value="Cell_adhesion_signaling"/>
</dbReference>
<name>A0A8S3VDT5_MYTED</name>
<dbReference type="Pfam" id="PF13927">
    <property type="entry name" value="Ig_3"/>
    <property type="match status" value="1"/>
</dbReference>
<evidence type="ECO:0000313" key="8">
    <source>
        <dbReference type="EMBL" id="CAG2254812.1"/>
    </source>
</evidence>
<dbReference type="InterPro" id="IPR036116">
    <property type="entry name" value="FN3_sf"/>
</dbReference>
<dbReference type="EMBL" id="CAJPWZ010003253">
    <property type="protein sequence ID" value="CAG2254812.1"/>
    <property type="molecule type" value="Genomic_DNA"/>
</dbReference>
<keyword evidence="5" id="KW-0393">Immunoglobulin domain</keyword>
<evidence type="ECO:0000256" key="3">
    <source>
        <dbReference type="ARBA" id="ARBA00023157"/>
    </source>
</evidence>
<dbReference type="PANTHER" id="PTHR11640:SF31">
    <property type="entry name" value="IRREGULAR CHIASM C-ROUGHEST PROTEIN-RELATED"/>
    <property type="match status" value="1"/>
</dbReference>
<dbReference type="InterPro" id="IPR007110">
    <property type="entry name" value="Ig-like_dom"/>
</dbReference>
<comment type="subcellular location">
    <subcellularLocation>
        <location evidence="1">Membrane</location>
        <topology evidence="1">Single-pass type I membrane protein</topology>
    </subcellularLocation>
</comment>
<evidence type="ECO:0000313" key="9">
    <source>
        <dbReference type="Proteomes" id="UP000683360"/>
    </source>
</evidence>
<dbReference type="SMART" id="SM00409">
    <property type="entry name" value="IG"/>
    <property type="match status" value="2"/>
</dbReference>
<feature type="domain" description="Fibronectin type-III" evidence="7">
    <location>
        <begin position="349"/>
        <end position="446"/>
    </location>
</feature>
<feature type="domain" description="Ig-like" evidence="6">
    <location>
        <begin position="132"/>
        <end position="220"/>
    </location>
</feature>
<dbReference type="SMART" id="SM00060">
    <property type="entry name" value="FN3"/>
    <property type="match status" value="2"/>
</dbReference>
<dbReference type="GO" id="GO:0050839">
    <property type="term" value="F:cell adhesion molecule binding"/>
    <property type="evidence" value="ECO:0007669"/>
    <property type="project" value="TreeGrafter"/>
</dbReference>
<dbReference type="SUPFAM" id="SSF49265">
    <property type="entry name" value="Fibronectin type III"/>
    <property type="match status" value="1"/>
</dbReference>
<dbReference type="OrthoDB" id="6162853at2759"/>
<proteinExistence type="predicted"/>
<dbReference type="Pfam" id="PF00041">
    <property type="entry name" value="fn3"/>
    <property type="match status" value="1"/>
</dbReference>
<evidence type="ECO:0000256" key="1">
    <source>
        <dbReference type="ARBA" id="ARBA00004479"/>
    </source>
</evidence>
<protein>
    <submittedName>
        <fullName evidence="8">Uncharacterized protein</fullName>
    </submittedName>
</protein>
<evidence type="ECO:0000256" key="5">
    <source>
        <dbReference type="ARBA" id="ARBA00023319"/>
    </source>
</evidence>
<dbReference type="InterPro" id="IPR013783">
    <property type="entry name" value="Ig-like_fold"/>
</dbReference>
<dbReference type="PROSITE" id="PS50835">
    <property type="entry name" value="IG_LIKE"/>
    <property type="match status" value="1"/>
</dbReference>
<evidence type="ECO:0000256" key="2">
    <source>
        <dbReference type="ARBA" id="ARBA00023136"/>
    </source>
</evidence>